<proteinExistence type="predicted"/>
<evidence type="ECO:0000313" key="2">
    <source>
        <dbReference type="Proteomes" id="UP000177626"/>
    </source>
</evidence>
<gene>
    <name evidence="1" type="ORF">A2406_01020</name>
</gene>
<sequence>MIQSKIDEINSIINTNISPQATKLLGEAQDADKKYQTLLKIRNQANAARTVNEIREPSQEYSQMLQGRNLISSIDIVNSQQELNAVKESMTPLKQDALRKSQDCQLLPSGGGF</sequence>
<dbReference type="EMBL" id="MHKQ01000021">
    <property type="protein sequence ID" value="OGY93467.1"/>
    <property type="molecule type" value="Genomic_DNA"/>
</dbReference>
<comment type="caution">
    <text evidence="1">The sequence shown here is derived from an EMBL/GenBank/DDBJ whole genome shotgun (WGS) entry which is preliminary data.</text>
</comment>
<reference evidence="1 2" key="1">
    <citation type="journal article" date="2016" name="Nat. Commun.">
        <title>Thousands of microbial genomes shed light on interconnected biogeochemical processes in an aquifer system.</title>
        <authorList>
            <person name="Anantharaman K."/>
            <person name="Brown C.T."/>
            <person name="Hug L.A."/>
            <person name="Sharon I."/>
            <person name="Castelle C.J."/>
            <person name="Probst A.J."/>
            <person name="Thomas B.C."/>
            <person name="Singh A."/>
            <person name="Wilkins M.J."/>
            <person name="Karaoz U."/>
            <person name="Brodie E.L."/>
            <person name="Williams K.H."/>
            <person name="Hubbard S.S."/>
            <person name="Banfield J.F."/>
        </authorList>
    </citation>
    <scope>NUCLEOTIDE SEQUENCE [LARGE SCALE GENOMIC DNA]</scope>
</reference>
<accession>A0A1G2BZA8</accession>
<organism evidence="1 2">
    <name type="scientific">Candidatus Komeilibacteria bacterium RIFOXYC1_FULL_37_11</name>
    <dbReference type="NCBI Taxonomy" id="1798555"/>
    <lineage>
        <taxon>Bacteria</taxon>
        <taxon>Candidatus Komeiliibacteriota</taxon>
    </lineage>
</organism>
<evidence type="ECO:0000313" key="1">
    <source>
        <dbReference type="EMBL" id="OGY93467.1"/>
    </source>
</evidence>
<name>A0A1G2BZA8_9BACT</name>
<dbReference type="Proteomes" id="UP000177626">
    <property type="component" value="Unassembled WGS sequence"/>
</dbReference>
<dbReference type="AlphaFoldDB" id="A0A1G2BZA8"/>
<protein>
    <submittedName>
        <fullName evidence="1">Uncharacterized protein</fullName>
    </submittedName>
</protein>